<organism evidence="4 5">
    <name type="scientific">Saccharopolyspora rectivirgula</name>
    <dbReference type="NCBI Taxonomy" id="28042"/>
    <lineage>
        <taxon>Bacteria</taxon>
        <taxon>Bacillati</taxon>
        <taxon>Actinomycetota</taxon>
        <taxon>Actinomycetes</taxon>
        <taxon>Pseudonocardiales</taxon>
        <taxon>Pseudonocardiaceae</taxon>
        <taxon>Saccharopolyspora</taxon>
    </lineage>
</organism>
<evidence type="ECO:0000256" key="1">
    <source>
        <dbReference type="ARBA" id="ARBA00009129"/>
    </source>
</evidence>
<evidence type="ECO:0000313" key="4">
    <source>
        <dbReference type="EMBL" id="KEI43628.1"/>
    </source>
</evidence>
<proteinExistence type="inferred from homology"/>
<dbReference type="SUPFAM" id="SSF69047">
    <property type="entry name" value="Hypothetical protein YjbJ"/>
    <property type="match status" value="1"/>
</dbReference>
<sequence>MSVFDKAKQQAQQWVGKAKEAAGQAADKDEMKDAGKRDQFEGKAKETGQDIKDRAEGKAEDVQNRFRDQ</sequence>
<dbReference type="eggNOG" id="COG3237">
    <property type="taxonomic scope" value="Bacteria"/>
</dbReference>
<dbReference type="Gene3D" id="1.10.1470.10">
    <property type="entry name" value="YjbJ"/>
    <property type="match status" value="1"/>
</dbReference>
<protein>
    <recommendedName>
        <fullName evidence="3">CsbD-like domain-containing protein</fullName>
    </recommendedName>
</protein>
<feature type="region of interest" description="Disordered" evidence="2">
    <location>
        <begin position="1"/>
        <end position="69"/>
    </location>
</feature>
<comment type="caution">
    <text evidence="4">The sequence shown here is derived from an EMBL/GenBank/DDBJ whole genome shotgun (WGS) entry which is preliminary data.</text>
</comment>
<feature type="compositionally biased region" description="Basic and acidic residues" evidence="2">
    <location>
        <begin position="26"/>
        <end position="69"/>
    </location>
</feature>
<dbReference type="AlphaFoldDB" id="A0A073AV49"/>
<feature type="domain" description="CsbD-like" evidence="3">
    <location>
        <begin position="5"/>
        <end position="56"/>
    </location>
</feature>
<dbReference type="Pfam" id="PF05532">
    <property type="entry name" value="CsbD"/>
    <property type="match status" value="1"/>
</dbReference>
<name>A0A073AV49_9PSEU</name>
<gene>
    <name evidence="4" type="ORF">GU90_14945</name>
</gene>
<dbReference type="Proteomes" id="UP000031419">
    <property type="component" value="Unassembled WGS sequence"/>
</dbReference>
<evidence type="ECO:0000259" key="3">
    <source>
        <dbReference type="Pfam" id="PF05532"/>
    </source>
</evidence>
<accession>A0A073AV49</accession>
<dbReference type="InterPro" id="IPR036629">
    <property type="entry name" value="YjbJ_sf"/>
</dbReference>
<evidence type="ECO:0000256" key="2">
    <source>
        <dbReference type="SAM" id="MobiDB-lite"/>
    </source>
</evidence>
<dbReference type="STRING" id="28042.GU90_14945"/>
<dbReference type="EMBL" id="JNVU01000037">
    <property type="protein sequence ID" value="KEI43628.1"/>
    <property type="molecule type" value="Genomic_DNA"/>
</dbReference>
<dbReference type="InterPro" id="IPR008462">
    <property type="entry name" value="CsbD"/>
</dbReference>
<evidence type="ECO:0000313" key="5">
    <source>
        <dbReference type="Proteomes" id="UP000031419"/>
    </source>
</evidence>
<keyword evidence="5" id="KW-1185">Reference proteome</keyword>
<dbReference type="OrthoDB" id="3699988at2"/>
<dbReference type="RefSeq" id="WP_029720412.1">
    <property type="nucleotide sequence ID" value="NZ_JAJUIW010000035.1"/>
</dbReference>
<comment type="similarity">
    <text evidence="1">Belongs to the UPF0337 (CsbD) family.</text>
</comment>
<reference evidence="4 5" key="1">
    <citation type="submission" date="2014-06" db="EMBL/GenBank/DDBJ databases">
        <title>Saccharopolyspora rectivirgula DSM-43113 Genome sequencing.</title>
        <authorList>
            <person name="Barrera C."/>
            <person name="Millon L."/>
            <person name="Rognon B."/>
            <person name="Zaugg C."/>
            <person name="Monod M."/>
        </authorList>
    </citation>
    <scope>NUCLEOTIDE SEQUENCE [LARGE SCALE GENOMIC DNA]</scope>
    <source>
        <strain evidence="4 5">DSM 43113</strain>
    </source>
</reference>